<feature type="compositionally biased region" description="Polar residues" evidence="1">
    <location>
        <begin position="240"/>
        <end position="254"/>
    </location>
</feature>
<dbReference type="Proteomes" id="UP000767238">
    <property type="component" value="Unassembled WGS sequence"/>
</dbReference>
<gene>
    <name evidence="2" type="ORF">KCV03_g5801</name>
</gene>
<sequence length="481" mass="54667">MKKTTNTFSKDHHNTWDGDYDSDQYPENPNYLSDNSDVENFEDWEDPQSSSRVEPTFHLQDTSVLSNLDAGRSVELHQSLLSYGTDFDELANQDPVYERILEFVKENAMEPEVIVYSKVNFIKLATINKAKASNLQDVVLSSMMEAVSLAQGDEAVRRETQNKEERIIRDCIDQIHWLNKQNHLEEHVVATLKNIIKASRYQIPSVIKEEKVDDLCGVLYAIISDDYYKDAPIATEDAIPSQTDHVTATTSNSKPESKPLKHIPQPGNRFSINLITHLTLVGGLPMHFEKVVTSDKASYQEVMRKVSCSLQNSQSLHRLGFLTRQQMEHGNWLYQAAADMKMLDWERDGWQVVDDISYKKLLPSEEEEIFMIHEYHLGMPARIGEKVRGRPKVWNTWDLLVSPTLTSPPAPEFVPCSKGIVIKPASMGMVALSKALPKPQAKGPPVDKQEVKQGRRNKRIKQKKDKGKATAKPATFQLPLR</sequence>
<protein>
    <submittedName>
        <fullName evidence="2">Uncharacterized protein</fullName>
    </submittedName>
</protein>
<name>A0A9P8K7G8_AURME</name>
<evidence type="ECO:0000313" key="3">
    <source>
        <dbReference type="Proteomes" id="UP000767238"/>
    </source>
</evidence>
<feature type="region of interest" description="Disordered" evidence="1">
    <location>
        <begin position="436"/>
        <end position="481"/>
    </location>
</feature>
<feature type="compositionally biased region" description="Polar residues" evidence="1">
    <location>
        <begin position="25"/>
        <end position="35"/>
    </location>
</feature>
<evidence type="ECO:0000313" key="2">
    <source>
        <dbReference type="EMBL" id="KAH0219973.1"/>
    </source>
</evidence>
<proteinExistence type="predicted"/>
<dbReference type="EMBL" id="JAHFYH010000040">
    <property type="protein sequence ID" value="KAH0219973.1"/>
    <property type="molecule type" value="Genomic_DNA"/>
</dbReference>
<feature type="region of interest" description="Disordered" evidence="1">
    <location>
        <begin position="239"/>
        <end position="263"/>
    </location>
</feature>
<feature type="region of interest" description="Disordered" evidence="1">
    <location>
        <begin position="1"/>
        <end position="53"/>
    </location>
</feature>
<reference evidence="2" key="2">
    <citation type="submission" date="2021-08" db="EMBL/GenBank/DDBJ databases">
        <authorList>
            <person name="Gostincar C."/>
            <person name="Sun X."/>
            <person name="Song Z."/>
            <person name="Gunde-Cimerman N."/>
        </authorList>
    </citation>
    <scope>NUCLEOTIDE SEQUENCE</scope>
    <source>
        <strain evidence="2">EXF-8016</strain>
    </source>
</reference>
<evidence type="ECO:0000256" key="1">
    <source>
        <dbReference type="SAM" id="MobiDB-lite"/>
    </source>
</evidence>
<feature type="compositionally biased region" description="Acidic residues" evidence="1">
    <location>
        <begin position="36"/>
        <end position="46"/>
    </location>
</feature>
<dbReference type="OrthoDB" id="3884816at2759"/>
<comment type="caution">
    <text evidence="2">The sequence shown here is derived from an EMBL/GenBank/DDBJ whole genome shotgun (WGS) entry which is preliminary data.</text>
</comment>
<feature type="compositionally biased region" description="Basic residues" evidence="1">
    <location>
        <begin position="454"/>
        <end position="466"/>
    </location>
</feature>
<accession>A0A9P8K7G8</accession>
<organism evidence="2 3">
    <name type="scientific">Aureobasidium melanogenum</name>
    <name type="common">Aureobasidium pullulans var. melanogenum</name>
    <dbReference type="NCBI Taxonomy" id="46634"/>
    <lineage>
        <taxon>Eukaryota</taxon>
        <taxon>Fungi</taxon>
        <taxon>Dikarya</taxon>
        <taxon>Ascomycota</taxon>
        <taxon>Pezizomycotina</taxon>
        <taxon>Dothideomycetes</taxon>
        <taxon>Dothideomycetidae</taxon>
        <taxon>Dothideales</taxon>
        <taxon>Saccotheciaceae</taxon>
        <taxon>Aureobasidium</taxon>
    </lineage>
</organism>
<dbReference type="AlphaFoldDB" id="A0A9P8K7G8"/>
<feature type="non-terminal residue" evidence="2">
    <location>
        <position position="1"/>
    </location>
</feature>
<reference evidence="2" key="1">
    <citation type="journal article" date="2021" name="J Fungi (Basel)">
        <title>Virulence traits and population genomics of the black yeast Aureobasidium melanogenum.</title>
        <authorList>
            <person name="Cernosa A."/>
            <person name="Sun X."/>
            <person name="Gostincar C."/>
            <person name="Fang C."/>
            <person name="Gunde-Cimerman N."/>
            <person name="Song Z."/>
        </authorList>
    </citation>
    <scope>NUCLEOTIDE SEQUENCE</scope>
    <source>
        <strain evidence="2">EXF-8016</strain>
    </source>
</reference>